<evidence type="ECO:0000313" key="5">
    <source>
        <dbReference type="EMBL" id="MFD2599136.1"/>
    </source>
</evidence>
<organism evidence="5 6">
    <name type="scientific">Sphingobacterium corticis</name>
    <dbReference type="NCBI Taxonomy" id="1812823"/>
    <lineage>
        <taxon>Bacteria</taxon>
        <taxon>Pseudomonadati</taxon>
        <taxon>Bacteroidota</taxon>
        <taxon>Sphingobacteriia</taxon>
        <taxon>Sphingobacteriales</taxon>
        <taxon>Sphingobacteriaceae</taxon>
        <taxon>Sphingobacterium</taxon>
    </lineage>
</organism>
<feature type="signal peptide" evidence="3">
    <location>
        <begin position="1"/>
        <end position="24"/>
    </location>
</feature>
<protein>
    <submittedName>
        <fullName evidence="5">WD40/YVTN/BNR-like repeat-containing protein</fullName>
    </submittedName>
</protein>
<keyword evidence="2" id="KW-0604">Photosystem II</keyword>
<dbReference type="Proteomes" id="UP001597393">
    <property type="component" value="Unassembled WGS sequence"/>
</dbReference>
<feature type="domain" description="Photosynthesis system II assembly factor Ycf48/Hcf136-like" evidence="4">
    <location>
        <begin position="82"/>
        <end position="174"/>
    </location>
</feature>
<evidence type="ECO:0000256" key="1">
    <source>
        <dbReference type="ARBA" id="ARBA00022531"/>
    </source>
</evidence>
<name>A0ABW5NJ36_9SPHI</name>
<dbReference type="RefSeq" id="WP_380869262.1">
    <property type="nucleotide sequence ID" value="NZ_JBHUMA010000006.1"/>
</dbReference>
<evidence type="ECO:0000256" key="2">
    <source>
        <dbReference type="ARBA" id="ARBA00023276"/>
    </source>
</evidence>
<keyword evidence="1" id="KW-0602">Photosynthesis</keyword>
<proteinExistence type="predicted"/>
<accession>A0ABW5NJ36</accession>
<evidence type="ECO:0000313" key="6">
    <source>
        <dbReference type="Proteomes" id="UP001597393"/>
    </source>
</evidence>
<dbReference type="Pfam" id="PF14870">
    <property type="entry name" value="PSII_BNR"/>
    <property type="match status" value="1"/>
</dbReference>
<evidence type="ECO:0000256" key="3">
    <source>
        <dbReference type="SAM" id="SignalP"/>
    </source>
</evidence>
<dbReference type="SUPFAM" id="SSF110296">
    <property type="entry name" value="Oligoxyloglucan reducing end-specific cellobiohydrolase"/>
    <property type="match status" value="1"/>
</dbReference>
<dbReference type="Gene3D" id="2.130.10.10">
    <property type="entry name" value="YVTN repeat-like/Quinoprotein amine dehydrogenase"/>
    <property type="match status" value="2"/>
</dbReference>
<dbReference type="InterPro" id="IPR015943">
    <property type="entry name" value="WD40/YVTN_repeat-like_dom_sf"/>
</dbReference>
<dbReference type="PANTHER" id="PTHR47199:SF2">
    <property type="entry name" value="PHOTOSYSTEM II STABILITY_ASSEMBLY FACTOR HCF136, CHLOROPLASTIC"/>
    <property type="match status" value="1"/>
</dbReference>
<sequence>MRSNTNRLFQLFLLCCVFTFSATAQIIRPLTKHADAGFRGLDTYGERIVWVSGTKGTVGRSTDRGKTWEWIGPKNFPEADFRDIAVFGKDEAVIVSAGSPALILKTVDAGKNWEEVYHNEDPEIFLNGMDFQGKHGFAIGDPIDGCFQLLESKDRGKTWADVSGSLLLFAEPGEVGFAASGSGLQLLGDDLWVGSGGTFAAIFRRNEKKLLMYKMLTPILSGAASQGIFSLNFWDNLNGIVVGGDYLNDADNSHSVYMTNDGGENWIASEKPVGGYRSAVKYITKQKLVATGTSGTDISNDGGKNWNTISKDSYNVLGKSRSGKTIYLAGSNGQISVLDWK</sequence>
<evidence type="ECO:0000259" key="4">
    <source>
        <dbReference type="Pfam" id="PF14870"/>
    </source>
</evidence>
<dbReference type="PANTHER" id="PTHR47199">
    <property type="entry name" value="PHOTOSYSTEM II STABILITY/ASSEMBLY FACTOR HCF136, CHLOROPLASTIC"/>
    <property type="match status" value="1"/>
</dbReference>
<keyword evidence="3" id="KW-0732">Signal</keyword>
<gene>
    <name evidence="5" type="ORF">ACFSQ3_09235</name>
</gene>
<keyword evidence="6" id="KW-1185">Reference proteome</keyword>
<reference evidence="6" key="1">
    <citation type="journal article" date="2019" name="Int. J. Syst. Evol. Microbiol.">
        <title>The Global Catalogue of Microorganisms (GCM) 10K type strain sequencing project: providing services to taxonomists for standard genome sequencing and annotation.</title>
        <authorList>
            <consortium name="The Broad Institute Genomics Platform"/>
            <consortium name="The Broad Institute Genome Sequencing Center for Infectious Disease"/>
            <person name="Wu L."/>
            <person name="Ma J."/>
        </authorList>
    </citation>
    <scope>NUCLEOTIDE SEQUENCE [LARGE SCALE GENOMIC DNA]</scope>
    <source>
        <strain evidence="6">KCTC 42248</strain>
    </source>
</reference>
<dbReference type="EMBL" id="JBHUMA010000006">
    <property type="protein sequence ID" value="MFD2599136.1"/>
    <property type="molecule type" value="Genomic_DNA"/>
</dbReference>
<feature type="chain" id="PRO_5046715835" evidence="3">
    <location>
        <begin position="25"/>
        <end position="341"/>
    </location>
</feature>
<dbReference type="CDD" id="cd15482">
    <property type="entry name" value="Sialidase_non-viral"/>
    <property type="match status" value="1"/>
</dbReference>
<comment type="caution">
    <text evidence="5">The sequence shown here is derived from an EMBL/GenBank/DDBJ whole genome shotgun (WGS) entry which is preliminary data.</text>
</comment>
<dbReference type="InterPro" id="IPR028203">
    <property type="entry name" value="PSII_CF48-like_dom"/>
</dbReference>